<accession>A0AAJ1FES0</accession>
<dbReference type="Proteomes" id="UP001205035">
    <property type="component" value="Unassembled WGS sequence"/>
</dbReference>
<sequence>MNELYKLILNVQEIVKANNMFLQSFEQRIAAMEQKIAAMEKNMVLEIPDSEPYTPGAEENQM</sequence>
<gene>
    <name evidence="1" type="ORF">NE651_12415</name>
</gene>
<evidence type="ECO:0000313" key="2">
    <source>
        <dbReference type="Proteomes" id="UP001205035"/>
    </source>
</evidence>
<proteinExistence type="predicted"/>
<dbReference type="AlphaFoldDB" id="A0AAJ1FES0"/>
<dbReference type="RefSeq" id="WP_022332669.1">
    <property type="nucleotide sequence ID" value="NZ_JANGBQ010000020.1"/>
</dbReference>
<organism evidence="1 2">
    <name type="scientific">Alistipes onderdonkii</name>
    <dbReference type="NCBI Taxonomy" id="328813"/>
    <lineage>
        <taxon>Bacteria</taxon>
        <taxon>Pseudomonadati</taxon>
        <taxon>Bacteroidota</taxon>
        <taxon>Bacteroidia</taxon>
        <taxon>Bacteroidales</taxon>
        <taxon>Rikenellaceae</taxon>
        <taxon>Alistipes</taxon>
    </lineage>
</organism>
<evidence type="ECO:0000313" key="1">
    <source>
        <dbReference type="EMBL" id="MCQ5083687.1"/>
    </source>
</evidence>
<comment type="caution">
    <text evidence="1">The sequence shown here is derived from an EMBL/GenBank/DDBJ whole genome shotgun (WGS) entry which is preliminary data.</text>
</comment>
<protein>
    <submittedName>
        <fullName evidence="1">Uncharacterized protein</fullName>
    </submittedName>
</protein>
<dbReference type="EMBL" id="JANGBQ010000020">
    <property type="protein sequence ID" value="MCQ5083687.1"/>
    <property type="molecule type" value="Genomic_DNA"/>
</dbReference>
<reference evidence="1" key="1">
    <citation type="submission" date="2022-06" db="EMBL/GenBank/DDBJ databases">
        <title>Isolation of gut microbiota from human fecal samples.</title>
        <authorList>
            <person name="Pamer E.G."/>
            <person name="Barat B."/>
            <person name="Waligurski E."/>
            <person name="Medina S."/>
            <person name="Paddock L."/>
            <person name="Mostad J."/>
        </authorList>
    </citation>
    <scope>NUCLEOTIDE SEQUENCE</scope>
    <source>
        <strain evidence="1">DFI.6.22</strain>
    </source>
</reference>
<name>A0AAJ1FES0_9BACT</name>